<dbReference type="Gene3D" id="3.30.200.20">
    <property type="entry name" value="Phosphorylase Kinase, domain 1"/>
    <property type="match status" value="1"/>
</dbReference>
<evidence type="ECO:0000259" key="15">
    <source>
        <dbReference type="PROSITE" id="PS50011"/>
    </source>
</evidence>
<gene>
    <name evidence="16" type="ORF">U9M48_011312</name>
</gene>
<evidence type="ECO:0000256" key="2">
    <source>
        <dbReference type="ARBA" id="ARBA00022527"/>
    </source>
</evidence>
<feature type="transmembrane region" description="Helical" evidence="14">
    <location>
        <begin position="32"/>
        <end position="59"/>
    </location>
</feature>
<dbReference type="AlphaFoldDB" id="A0AAQ3SV46"/>
<comment type="similarity">
    <text evidence="13">Belongs to the protein kinase superfamily.</text>
</comment>
<proteinExistence type="inferred from homology"/>
<evidence type="ECO:0000256" key="3">
    <source>
        <dbReference type="ARBA" id="ARBA00022679"/>
    </source>
</evidence>
<accession>A0AAQ3SV46</accession>
<name>A0AAQ3SV46_PASNO</name>
<dbReference type="InterPro" id="IPR000719">
    <property type="entry name" value="Prot_kinase_dom"/>
</dbReference>
<feature type="domain" description="Protein kinase" evidence="15">
    <location>
        <begin position="95"/>
        <end position="398"/>
    </location>
</feature>
<protein>
    <recommendedName>
        <fullName evidence="15">Protein kinase domain-containing protein</fullName>
    </recommendedName>
</protein>
<evidence type="ECO:0000256" key="8">
    <source>
        <dbReference type="ARBA" id="ARBA00022840"/>
    </source>
</evidence>
<organism evidence="16 17">
    <name type="scientific">Paspalum notatum var. saurae</name>
    <dbReference type="NCBI Taxonomy" id="547442"/>
    <lineage>
        <taxon>Eukaryota</taxon>
        <taxon>Viridiplantae</taxon>
        <taxon>Streptophyta</taxon>
        <taxon>Embryophyta</taxon>
        <taxon>Tracheophyta</taxon>
        <taxon>Spermatophyta</taxon>
        <taxon>Magnoliopsida</taxon>
        <taxon>Liliopsida</taxon>
        <taxon>Poales</taxon>
        <taxon>Poaceae</taxon>
        <taxon>PACMAD clade</taxon>
        <taxon>Panicoideae</taxon>
        <taxon>Andropogonodae</taxon>
        <taxon>Paspaleae</taxon>
        <taxon>Paspalinae</taxon>
        <taxon>Paspalum</taxon>
    </lineage>
</organism>
<evidence type="ECO:0000256" key="5">
    <source>
        <dbReference type="ARBA" id="ARBA00022729"/>
    </source>
</evidence>
<dbReference type="Pfam" id="PF00069">
    <property type="entry name" value="Pkinase"/>
    <property type="match status" value="1"/>
</dbReference>
<keyword evidence="7" id="KW-0418">Kinase</keyword>
<evidence type="ECO:0000256" key="12">
    <source>
        <dbReference type="PROSITE-ProRule" id="PRU10141"/>
    </source>
</evidence>
<dbReference type="PROSITE" id="PS00108">
    <property type="entry name" value="PROTEIN_KINASE_ST"/>
    <property type="match status" value="1"/>
</dbReference>
<comment type="subcellular location">
    <subcellularLocation>
        <location evidence="1">Membrane</location>
        <topology evidence="1">Single-pass type I membrane protein</topology>
    </subcellularLocation>
</comment>
<evidence type="ECO:0000256" key="14">
    <source>
        <dbReference type="SAM" id="Phobius"/>
    </source>
</evidence>
<dbReference type="GO" id="GO:0005524">
    <property type="term" value="F:ATP binding"/>
    <property type="evidence" value="ECO:0007669"/>
    <property type="project" value="UniProtKB-UniRule"/>
</dbReference>
<reference evidence="16 17" key="1">
    <citation type="submission" date="2024-02" db="EMBL/GenBank/DDBJ databases">
        <title>High-quality chromosome-scale genome assembly of Pensacola bahiagrass (Paspalum notatum Flugge var. saurae).</title>
        <authorList>
            <person name="Vega J.M."/>
            <person name="Podio M."/>
            <person name="Orjuela J."/>
            <person name="Siena L.A."/>
            <person name="Pessino S.C."/>
            <person name="Combes M.C."/>
            <person name="Mariac C."/>
            <person name="Albertini E."/>
            <person name="Pupilli F."/>
            <person name="Ortiz J.P.A."/>
            <person name="Leblanc O."/>
        </authorList>
    </citation>
    <scope>NUCLEOTIDE SEQUENCE [LARGE SCALE GENOMIC DNA]</scope>
    <source>
        <strain evidence="16">R1</strain>
        <tissue evidence="16">Leaf</tissue>
    </source>
</reference>
<dbReference type="PROSITE" id="PS50011">
    <property type="entry name" value="PROTEIN_KINASE_DOM"/>
    <property type="match status" value="1"/>
</dbReference>
<dbReference type="Gene3D" id="1.10.510.10">
    <property type="entry name" value="Transferase(Phosphotransferase) domain 1"/>
    <property type="match status" value="1"/>
</dbReference>
<dbReference type="GO" id="GO:0016020">
    <property type="term" value="C:membrane"/>
    <property type="evidence" value="ECO:0007669"/>
    <property type="project" value="UniProtKB-SubCell"/>
</dbReference>
<dbReference type="PANTHER" id="PTHR27009">
    <property type="entry name" value="RUST RESISTANCE KINASE LR10-RELATED"/>
    <property type="match status" value="1"/>
</dbReference>
<dbReference type="InterPro" id="IPR017441">
    <property type="entry name" value="Protein_kinase_ATP_BS"/>
</dbReference>
<dbReference type="SUPFAM" id="SSF56112">
    <property type="entry name" value="Protein kinase-like (PK-like)"/>
    <property type="match status" value="1"/>
</dbReference>
<evidence type="ECO:0000313" key="16">
    <source>
        <dbReference type="EMBL" id="WVZ61443.1"/>
    </source>
</evidence>
<keyword evidence="17" id="KW-1185">Reference proteome</keyword>
<dbReference type="SMART" id="SM00220">
    <property type="entry name" value="S_TKc"/>
    <property type="match status" value="1"/>
</dbReference>
<keyword evidence="8 12" id="KW-0067">ATP-binding</keyword>
<evidence type="ECO:0000256" key="10">
    <source>
        <dbReference type="ARBA" id="ARBA00023136"/>
    </source>
</evidence>
<evidence type="ECO:0000256" key="4">
    <source>
        <dbReference type="ARBA" id="ARBA00022692"/>
    </source>
</evidence>
<keyword evidence="10 14" id="KW-0472">Membrane</keyword>
<evidence type="ECO:0000256" key="7">
    <source>
        <dbReference type="ARBA" id="ARBA00022777"/>
    </source>
</evidence>
<evidence type="ECO:0000256" key="6">
    <source>
        <dbReference type="ARBA" id="ARBA00022741"/>
    </source>
</evidence>
<dbReference type="PROSITE" id="PS00107">
    <property type="entry name" value="PROTEIN_KINASE_ATP"/>
    <property type="match status" value="1"/>
</dbReference>
<dbReference type="InterPro" id="IPR008271">
    <property type="entry name" value="Ser/Thr_kinase_AS"/>
</dbReference>
<evidence type="ECO:0000256" key="13">
    <source>
        <dbReference type="RuleBase" id="RU000304"/>
    </source>
</evidence>
<dbReference type="InterPro" id="IPR045874">
    <property type="entry name" value="LRK10/LRL21-25-like"/>
</dbReference>
<evidence type="ECO:0000256" key="9">
    <source>
        <dbReference type="ARBA" id="ARBA00022989"/>
    </source>
</evidence>
<evidence type="ECO:0000256" key="11">
    <source>
        <dbReference type="ARBA" id="ARBA00023180"/>
    </source>
</evidence>
<dbReference type="InterPro" id="IPR011009">
    <property type="entry name" value="Kinase-like_dom_sf"/>
</dbReference>
<dbReference type="FunFam" id="1.10.510.10:FF:000590">
    <property type="entry name" value="PR5-like receptor kinase"/>
    <property type="match status" value="1"/>
</dbReference>
<keyword evidence="11" id="KW-0325">Glycoprotein</keyword>
<keyword evidence="9 14" id="KW-1133">Transmembrane helix</keyword>
<keyword evidence="5" id="KW-0732">Signal</keyword>
<keyword evidence="3" id="KW-0808">Transferase</keyword>
<keyword evidence="2 13" id="KW-0723">Serine/threonine-protein kinase</keyword>
<sequence length="407" mass="45025">MLHCCVSDDPLPLGHRQLQSIHSFVDDDDADVVAGALVGAVCLLLLLLVGAGGYWLWWYRKNKSDSRRKRTESLLRQQHHYPRRYSYAEVKRMTRSLAHKLGQGGNGTVYKGRLPDPDGREVAVKMLKEANKVDDSEEEEEEEEFVNEVVSISRTSHVNVVTLLGFCLEVEGSKAGLVYEYMPNGSLERYTVGGGIVDDGRWHLSWGQLFDIAVGTARGLEYLHRGCNAHIVHFDIKPHNILLDRDLRPKISDFGLAKLCPQKESTISVAIAGARGTVGYIAPEVFSRQAGAVTSKSDVYSYGMMLLEMVGARRSVVVNDGASADADSGASSRYFPQWLYDDLDRFCATAVCSGGGVEAGAEEVVRKMVVVALWCIRMSPQGRPTMSRVVEMLEKTTLEELRLPPTS</sequence>
<feature type="binding site" evidence="12">
    <location>
        <position position="125"/>
    </location>
    <ligand>
        <name>ATP</name>
        <dbReference type="ChEBI" id="CHEBI:30616"/>
    </ligand>
</feature>
<dbReference type="Proteomes" id="UP001341281">
    <property type="component" value="Chromosome 03"/>
</dbReference>
<evidence type="ECO:0000313" key="17">
    <source>
        <dbReference type="Proteomes" id="UP001341281"/>
    </source>
</evidence>
<dbReference type="EMBL" id="CP144747">
    <property type="protein sequence ID" value="WVZ61443.1"/>
    <property type="molecule type" value="Genomic_DNA"/>
</dbReference>
<dbReference type="GO" id="GO:0004674">
    <property type="term" value="F:protein serine/threonine kinase activity"/>
    <property type="evidence" value="ECO:0007669"/>
    <property type="project" value="UniProtKB-KW"/>
</dbReference>
<keyword evidence="4 14" id="KW-0812">Transmembrane</keyword>
<evidence type="ECO:0000256" key="1">
    <source>
        <dbReference type="ARBA" id="ARBA00004479"/>
    </source>
</evidence>
<keyword evidence="6 12" id="KW-0547">Nucleotide-binding</keyword>